<evidence type="ECO:0000256" key="3">
    <source>
        <dbReference type="ARBA" id="ARBA00038401"/>
    </source>
</evidence>
<comment type="similarity">
    <text evidence="3">Belongs to the SAAL1 family.</text>
</comment>
<proteinExistence type="inferred from homology"/>
<accession>A0A8T2J4W2</accession>
<evidence type="ECO:0000313" key="6">
    <source>
        <dbReference type="Proteomes" id="UP000812440"/>
    </source>
</evidence>
<dbReference type="InterPro" id="IPR052464">
    <property type="entry name" value="Synovial_Prolif_Regulator"/>
</dbReference>
<dbReference type="AlphaFoldDB" id="A0A8T2J4W2"/>
<evidence type="ECO:0000256" key="2">
    <source>
        <dbReference type="ARBA" id="ARBA00023242"/>
    </source>
</evidence>
<organism evidence="5 6">
    <name type="scientific">Hymenochirus boettgeri</name>
    <name type="common">Congo dwarf clawed frog</name>
    <dbReference type="NCBI Taxonomy" id="247094"/>
    <lineage>
        <taxon>Eukaryota</taxon>
        <taxon>Metazoa</taxon>
        <taxon>Chordata</taxon>
        <taxon>Craniata</taxon>
        <taxon>Vertebrata</taxon>
        <taxon>Euteleostomi</taxon>
        <taxon>Amphibia</taxon>
        <taxon>Batrachia</taxon>
        <taxon>Anura</taxon>
        <taxon>Pipoidea</taxon>
        <taxon>Pipidae</taxon>
        <taxon>Pipinae</taxon>
        <taxon>Hymenochirus</taxon>
    </lineage>
</organism>
<keyword evidence="6" id="KW-1185">Reference proteome</keyword>
<protein>
    <recommendedName>
        <fullName evidence="7">Protein SAAL1</fullName>
    </recommendedName>
</protein>
<dbReference type="PANTHER" id="PTHR23424">
    <property type="entry name" value="SERUM AMYLOID A"/>
    <property type="match status" value="1"/>
</dbReference>
<name>A0A8T2J4W2_9PIPI</name>
<dbReference type="Proteomes" id="UP000812440">
    <property type="component" value="Chromosome 4"/>
</dbReference>
<evidence type="ECO:0000256" key="4">
    <source>
        <dbReference type="SAM" id="MobiDB-lite"/>
    </source>
</evidence>
<comment type="subcellular location">
    <subcellularLocation>
        <location evidence="1">Nucleus</location>
    </subcellularLocation>
</comment>
<feature type="region of interest" description="Disordered" evidence="4">
    <location>
        <begin position="1"/>
        <end position="37"/>
    </location>
</feature>
<dbReference type="OrthoDB" id="2156856at2759"/>
<evidence type="ECO:0000256" key="1">
    <source>
        <dbReference type="ARBA" id="ARBA00004123"/>
    </source>
</evidence>
<gene>
    <name evidence="5" type="ORF">GDO86_008917</name>
</gene>
<reference evidence="5" key="1">
    <citation type="thesis" date="2020" institute="ProQuest LLC" country="789 East Eisenhower Parkway, Ann Arbor, MI, USA">
        <title>Comparative Genomics and Chromosome Evolution.</title>
        <authorList>
            <person name="Mudd A.B."/>
        </authorList>
    </citation>
    <scope>NUCLEOTIDE SEQUENCE</scope>
    <source>
        <strain evidence="5">Female2</strain>
        <tissue evidence="5">Blood</tissue>
    </source>
</reference>
<dbReference type="EMBL" id="JAACNH010000007">
    <property type="protein sequence ID" value="KAG8438418.1"/>
    <property type="molecule type" value="Genomic_DNA"/>
</dbReference>
<evidence type="ECO:0000313" key="5">
    <source>
        <dbReference type="EMBL" id="KAG8438418.1"/>
    </source>
</evidence>
<comment type="caution">
    <text evidence="5">The sequence shown here is derived from an EMBL/GenBank/DDBJ whole genome shotgun (WGS) entry which is preliminary data.</text>
</comment>
<keyword evidence="2" id="KW-0539">Nucleus</keyword>
<evidence type="ECO:0008006" key="7">
    <source>
        <dbReference type="Google" id="ProtNLM"/>
    </source>
</evidence>
<dbReference type="PANTHER" id="PTHR23424:SF23">
    <property type="entry name" value="PROTEIN SAAL1"/>
    <property type="match status" value="1"/>
</dbReference>
<dbReference type="GO" id="GO:0005654">
    <property type="term" value="C:nucleoplasm"/>
    <property type="evidence" value="ECO:0007669"/>
    <property type="project" value="TreeGrafter"/>
</dbReference>
<dbReference type="EMBL" id="JAACNH010000007">
    <property type="protein sequence ID" value="KAG8438416.1"/>
    <property type="molecule type" value="Genomic_DNA"/>
</dbReference>
<sequence>MEKKINDSSPPDVEVSNHMDRNPSPPSSDDEEDSVGDSIGSTVYSKHWVFTTLTKLIEVISEDSSSGEQDSGDLDEDLENEICKVWDMSTNKDVALFLQEFKAPEILLGVIAKSKCSRLTEICVGILGNMACFQEPCLVISKNDDLGEVLLMLLSDTDPPTLLETSRLILTCLKQAEVSGTWADRISKAQSVRDNLCFIMTSSTNVDLLVKVGELVDELFQVDEDLMTAWIKGDSQPRESLSVTDSENNEPAALHLVPCVLEAAKQLRSDSPEGLDVYMHIMVLLGTVDEGVQAIVQWADGGKEIWNFLFDLTCSDLCQPNDPPLIVQEQKTLLSSVFSIMSMMFVSQADQNYTQIDKNLPLVGSIMRVTEHLDTLKVKNPEYCSPDGSDSDDEGDFHLQILRDICCEFLSHILSKITKENLLEGIKQGHVTKNRCLSALRHLLPVYDTSVNSLLAAIGEADRTLADTLQKEAQRLRRQS</sequence>
<dbReference type="GO" id="GO:1901647">
    <property type="term" value="P:positive regulation of synoviocyte proliferation"/>
    <property type="evidence" value="ECO:0007669"/>
    <property type="project" value="TreeGrafter"/>
</dbReference>